<accession>A0A3D4VBE6</accession>
<dbReference type="InterPro" id="IPR041489">
    <property type="entry name" value="PDZ_6"/>
</dbReference>
<comment type="similarity">
    <text evidence="1">Belongs to the peptidase S1C family.</text>
</comment>
<evidence type="ECO:0000259" key="2">
    <source>
        <dbReference type="PROSITE" id="PS50106"/>
    </source>
</evidence>
<evidence type="ECO:0000313" key="3">
    <source>
        <dbReference type="EMBL" id="HCT57938.1"/>
    </source>
</evidence>
<dbReference type="Pfam" id="PF17820">
    <property type="entry name" value="PDZ_6"/>
    <property type="match status" value="2"/>
</dbReference>
<comment type="caution">
    <text evidence="3">The sequence shown here is derived from an EMBL/GenBank/DDBJ whole genome shotgun (WGS) entry which is preliminary data.</text>
</comment>
<dbReference type="GO" id="GO:0008236">
    <property type="term" value="F:serine-type peptidase activity"/>
    <property type="evidence" value="ECO:0007669"/>
    <property type="project" value="UniProtKB-KW"/>
</dbReference>
<proteinExistence type="inferred from homology"/>
<dbReference type="SMART" id="SM00228">
    <property type="entry name" value="PDZ"/>
    <property type="match status" value="2"/>
</dbReference>
<feature type="domain" description="PDZ" evidence="2">
    <location>
        <begin position="217"/>
        <end position="290"/>
    </location>
</feature>
<dbReference type="InterPro" id="IPR036034">
    <property type="entry name" value="PDZ_sf"/>
</dbReference>
<dbReference type="Proteomes" id="UP000264071">
    <property type="component" value="Unassembled WGS sequence"/>
</dbReference>
<dbReference type="PANTHER" id="PTHR22939:SF129">
    <property type="entry name" value="SERINE PROTEASE HTRA2, MITOCHONDRIAL"/>
    <property type="match status" value="1"/>
</dbReference>
<dbReference type="PANTHER" id="PTHR22939">
    <property type="entry name" value="SERINE PROTEASE FAMILY S1C HTRA-RELATED"/>
    <property type="match status" value="1"/>
</dbReference>
<evidence type="ECO:0000313" key="4">
    <source>
        <dbReference type="Proteomes" id="UP000264071"/>
    </source>
</evidence>
<gene>
    <name evidence="3" type="ORF">DGD08_12110</name>
</gene>
<sequence length="467" mass="48849">MQQERMNPREVHDTAPISVRRRVTSAASIGRMLGAVLLLLPMPSLAQGAAQAGGPGARVRTAVVTNACAELASSPSSLVLMPEGLALLRLKRELESAALTLERQPLRTTEVQRITQVQRGVDSLMRVMVRVQRDDGLMSAPLSVMSPVPPGPMSGIITTTTRQGDSVRVTVNGSLFDGRMFFEMADSARGTMPQVAMIIRALQPQVAAVSEAAEARLAELRPAMGGASNIGYVGVSLSGAQLRAVTPGGVMTSHCEYPLVESVDAGSPAERAGIAAGDTLVAYNGRDVLQVAVNYPELFVAGQQVRVRVRRSGRVRDLPVNVVPRAEERAMMFVRSFGGEGPSGPAGRVFVTQTAPGGPLPTGGVVGRPGLPGAQLTSFAGAQFTTIDDDFAQTIGLDAGVLVLRAPIGTPAADAGLRGGEIVRAVNGTPVRDAGALLRLLVNSGHEAKLLVQSRSSGERVVTLKLK</sequence>
<dbReference type="AlphaFoldDB" id="A0A3D4VBE6"/>
<dbReference type="SUPFAM" id="SSF50156">
    <property type="entry name" value="PDZ domain-like"/>
    <property type="match status" value="2"/>
</dbReference>
<name>A0A3D4VBE6_9BACT</name>
<dbReference type="Gene3D" id="2.30.42.10">
    <property type="match status" value="2"/>
</dbReference>
<dbReference type="EMBL" id="DPIY01000010">
    <property type="protein sequence ID" value="HCT57938.1"/>
    <property type="molecule type" value="Genomic_DNA"/>
</dbReference>
<dbReference type="PROSITE" id="PS50106">
    <property type="entry name" value="PDZ"/>
    <property type="match status" value="1"/>
</dbReference>
<evidence type="ECO:0000256" key="1">
    <source>
        <dbReference type="ARBA" id="ARBA00010541"/>
    </source>
</evidence>
<dbReference type="InterPro" id="IPR001478">
    <property type="entry name" value="PDZ"/>
</dbReference>
<organism evidence="3 4">
    <name type="scientific">Gemmatimonas aurantiaca</name>
    <dbReference type="NCBI Taxonomy" id="173480"/>
    <lineage>
        <taxon>Bacteria</taxon>
        <taxon>Pseudomonadati</taxon>
        <taxon>Gemmatimonadota</taxon>
        <taxon>Gemmatimonadia</taxon>
        <taxon>Gemmatimonadales</taxon>
        <taxon>Gemmatimonadaceae</taxon>
        <taxon>Gemmatimonas</taxon>
    </lineage>
</organism>
<protein>
    <submittedName>
        <fullName evidence="3">PDZ domain-containing protein</fullName>
    </submittedName>
</protein>
<reference evidence="3 4" key="1">
    <citation type="journal article" date="2018" name="Nat. Biotechnol.">
        <title>A standardized bacterial taxonomy based on genome phylogeny substantially revises the tree of life.</title>
        <authorList>
            <person name="Parks D.H."/>
            <person name="Chuvochina M."/>
            <person name="Waite D.W."/>
            <person name="Rinke C."/>
            <person name="Skarshewski A."/>
            <person name="Chaumeil P.A."/>
            <person name="Hugenholtz P."/>
        </authorList>
    </citation>
    <scope>NUCLEOTIDE SEQUENCE [LARGE SCALE GENOMIC DNA]</scope>
    <source>
        <strain evidence="3">UBA8844</strain>
    </source>
</reference>